<keyword evidence="6" id="KW-0408">Iron</keyword>
<dbReference type="Proteomes" id="UP000237344">
    <property type="component" value="Unassembled WGS sequence"/>
</dbReference>
<feature type="region of interest" description="Disordered" evidence="13">
    <location>
        <begin position="1"/>
        <end position="22"/>
    </location>
</feature>
<evidence type="ECO:0000313" key="16">
    <source>
        <dbReference type="EMBL" id="POF62382.1"/>
    </source>
</evidence>
<evidence type="ECO:0000256" key="7">
    <source>
        <dbReference type="ARBA" id="ARBA00023065"/>
    </source>
</evidence>
<evidence type="ECO:0000256" key="3">
    <source>
        <dbReference type="ARBA" id="ARBA00022452"/>
    </source>
</evidence>
<reference evidence="16 17" key="1">
    <citation type="submission" date="2018-01" db="EMBL/GenBank/DDBJ databases">
        <title>Draft Genome Sequence of Komagataeibacter maltaceti LMG 1529, a Vinegar Producing Acetic Acid Bacterium Isolated from Malt Vinegar Brewery Acetifiers.</title>
        <authorList>
            <person name="Zhang Q."/>
            <person name="Hollensteiner J."/>
            <person name="Poehlein A."/>
            <person name="Daniel R."/>
        </authorList>
    </citation>
    <scope>NUCLEOTIDE SEQUENCE [LARGE SCALE GENOMIC DNA]</scope>
    <source>
        <strain evidence="16 17">LMG 1529</strain>
    </source>
</reference>
<keyword evidence="10 11" id="KW-0998">Cell outer membrane</keyword>
<dbReference type="AlphaFoldDB" id="A0A2S3W0K0"/>
<accession>A0A2S3W0K0</accession>
<evidence type="ECO:0000256" key="13">
    <source>
        <dbReference type="SAM" id="MobiDB-lite"/>
    </source>
</evidence>
<evidence type="ECO:0000256" key="9">
    <source>
        <dbReference type="ARBA" id="ARBA00023136"/>
    </source>
</evidence>
<feature type="region of interest" description="Disordered" evidence="13">
    <location>
        <begin position="48"/>
        <end position="77"/>
    </location>
</feature>
<comment type="similarity">
    <text evidence="11 12">Belongs to the TonB-dependent receptor family.</text>
</comment>
<organism evidence="16 17">
    <name type="scientific">Novacetimonas maltaceti</name>
    <dbReference type="NCBI Taxonomy" id="1203393"/>
    <lineage>
        <taxon>Bacteria</taxon>
        <taxon>Pseudomonadati</taxon>
        <taxon>Pseudomonadota</taxon>
        <taxon>Alphaproteobacteria</taxon>
        <taxon>Acetobacterales</taxon>
        <taxon>Acetobacteraceae</taxon>
        <taxon>Novacetimonas</taxon>
    </lineage>
</organism>
<keyword evidence="16" id="KW-0675">Receptor</keyword>
<keyword evidence="9 11" id="KW-0472">Membrane</keyword>
<dbReference type="InterPro" id="IPR000531">
    <property type="entry name" value="Beta-barrel_TonB"/>
</dbReference>
<dbReference type="PANTHER" id="PTHR32552:SF81">
    <property type="entry name" value="TONB-DEPENDENT OUTER MEMBRANE RECEPTOR"/>
    <property type="match status" value="1"/>
</dbReference>
<keyword evidence="5 11" id="KW-0812">Transmembrane</keyword>
<evidence type="ECO:0000256" key="5">
    <source>
        <dbReference type="ARBA" id="ARBA00022692"/>
    </source>
</evidence>
<evidence type="ECO:0000256" key="2">
    <source>
        <dbReference type="ARBA" id="ARBA00022448"/>
    </source>
</evidence>
<evidence type="ECO:0000259" key="14">
    <source>
        <dbReference type="Pfam" id="PF00593"/>
    </source>
</evidence>
<dbReference type="Gene3D" id="2.40.170.20">
    <property type="entry name" value="TonB-dependent receptor, beta-barrel domain"/>
    <property type="match status" value="1"/>
</dbReference>
<keyword evidence="8 12" id="KW-0798">TonB box</keyword>
<dbReference type="PANTHER" id="PTHR32552">
    <property type="entry name" value="FERRICHROME IRON RECEPTOR-RELATED"/>
    <property type="match status" value="1"/>
</dbReference>
<feature type="domain" description="TonB-dependent receptor plug" evidence="15">
    <location>
        <begin position="97"/>
        <end position="204"/>
    </location>
</feature>
<keyword evidence="4" id="KW-0410">Iron transport</keyword>
<dbReference type="InterPro" id="IPR037066">
    <property type="entry name" value="Plug_dom_sf"/>
</dbReference>
<evidence type="ECO:0000313" key="17">
    <source>
        <dbReference type="Proteomes" id="UP000237344"/>
    </source>
</evidence>
<feature type="compositionally biased region" description="Polar residues" evidence="13">
    <location>
        <begin position="1"/>
        <end position="15"/>
    </location>
</feature>
<dbReference type="InterPro" id="IPR012910">
    <property type="entry name" value="Plug_dom"/>
</dbReference>
<keyword evidence="2 11" id="KW-0813">Transport</keyword>
<evidence type="ECO:0000256" key="10">
    <source>
        <dbReference type="ARBA" id="ARBA00023237"/>
    </source>
</evidence>
<sequence length="848" mass="92376">MAFTNMQPPISTQKANRPGSGIPERLVMTSTFFACCLFSTADAHAATRTAHQATSRPSTTPTRDRSPASAAVASHGMETIHVRGAASTSRRQALAHQNDPVSVTTVTEKDLQAHQITNLQQAQKLLPSVTLQVTNPRNTAINIRGLGNFSSTAQDGLENGTAVYIDGVYQTRPGAVLYDITDLSGFEVLKGPQATRGGVDNDAGIINITTAAPSFKRQYSVTGDYGSYNTGNIRLRATGAIGNSDKVAYSISGFSNNRDGYVKNVTTGRMYQDYHDIGVKGQILANPTDRLSLRLIADYTHLRGSCCVSVPSTMLSNYANGAAISGTYAQRAAYAGATAIPAHSFRDMLISGPGSQAYDQESYGVSLDLNYRLSHGWKLENIAAWRTWYWYPHNAYTGGTGIIPGVWAQSAGNNQVYEQHATEELRISSPENRPWQVSGGVFYMYEAVPDSIYDAITPQGAKYYGYGYSPAVYNAALNGYGYSASDDPVTNSLAGYVRAKYQISHKLTVEGGFRYSFVTRSGGYESFTSSGQSFSGLSAADARLATTLRNSMFGAPMSYRAFHRETEPSGNLSLVYRPNGAQLLYATYSRGVRNGGINVANLNVSQGANPDVKPELNDMFEFGVKNAFFNKRLLVNASAYWNNIHNYITSASYYTPTGTIISYLTNANHVISRGFELDARGTLAPGLEGRLSAAYTDAFYASFRNATQPLESSNIKTMKDLSGNQIPLNSKWNLSAGLEYTIAFQSFLPASAHWGSDLLFYIGGDYTYRTSYYADPSESAYTRIAPYGLFDAHIGARPRSGKWDVSFWGHNMLDKRYFVTMTPQANGGLFYGQLGDPAMFGGEFTYHL</sequence>
<dbReference type="InterPro" id="IPR039426">
    <property type="entry name" value="TonB-dep_rcpt-like"/>
</dbReference>
<dbReference type="GO" id="GO:0006826">
    <property type="term" value="P:iron ion transport"/>
    <property type="evidence" value="ECO:0007669"/>
    <property type="project" value="UniProtKB-KW"/>
</dbReference>
<dbReference type="GO" id="GO:0009279">
    <property type="term" value="C:cell outer membrane"/>
    <property type="evidence" value="ECO:0007669"/>
    <property type="project" value="UniProtKB-SubCell"/>
</dbReference>
<name>A0A2S3W0K0_9PROT</name>
<dbReference type="Gene3D" id="2.170.130.10">
    <property type="entry name" value="TonB-dependent receptor, plug domain"/>
    <property type="match status" value="1"/>
</dbReference>
<feature type="compositionally biased region" description="Low complexity" evidence="13">
    <location>
        <begin position="48"/>
        <end position="61"/>
    </location>
</feature>
<protein>
    <submittedName>
        <fullName evidence="16">TonB dependent receptor</fullName>
    </submittedName>
</protein>
<keyword evidence="7" id="KW-0406">Ion transport</keyword>
<evidence type="ECO:0000256" key="6">
    <source>
        <dbReference type="ARBA" id="ARBA00023004"/>
    </source>
</evidence>
<dbReference type="SUPFAM" id="SSF56935">
    <property type="entry name" value="Porins"/>
    <property type="match status" value="1"/>
</dbReference>
<evidence type="ECO:0000259" key="15">
    <source>
        <dbReference type="Pfam" id="PF07715"/>
    </source>
</evidence>
<evidence type="ECO:0000256" key="8">
    <source>
        <dbReference type="ARBA" id="ARBA00023077"/>
    </source>
</evidence>
<keyword evidence="17" id="KW-1185">Reference proteome</keyword>
<evidence type="ECO:0000256" key="12">
    <source>
        <dbReference type="RuleBase" id="RU003357"/>
    </source>
</evidence>
<feature type="domain" description="TonB-dependent receptor-like beta-barrel" evidence="14">
    <location>
        <begin position="343"/>
        <end position="811"/>
    </location>
</feature>
<proteinExistence type="inferred from homology"/>
<dbReference type="PROSITE" id="PS52016">
    <property type="entry name" value="TONB_DEPENDENT_REC_3"/>
    <property type="match status" value="1"/>
</dbReference>
<evidence type="ECO:0000256" key="11">
    <source>
        <dbReference type="PROSITE-ProRule" id="PRU01360"/>
    </source>
</evidence>
<dbReference type="Pfam" id="PF00593">
    <property type="entry name" value="TonB_dep_Rec_b-barrel"/>
    <property type="match status" value="1"/>
</dbReference>
<evidence type="ECO:0000256" key="1">
    <source>
        <dbReference type="ARBA" id="ARBA00004571"/>
    </source>
</evidence>
<gene>
    <name evidence="16" type="ORF">KMAL_19560</name>
</gene>
<keyword evidence="3 11" id="KW-1134">Transmembrane beta strand</keyword>
<comment type="caution">
    <text evidence="16">The sequence shown here is derived from an EMBL/GenBank/DDBJ whole genome shotgun (WGS) entry which is preliminary data.</text>
</comment>
<comment type="subcellular location">
    <subcellularLocation>
        <location evidence="1 11">Cell outer membrane</location>
        <topology evidence="1 11">Multi-pass membrane protein</topology>
    </subcellularLocation>
</comment>
<evidence type="ECO:0000256" key="4">
    <source>
        <dbReference type="ARBA" id="ARBA00022496"/>
    </source>
</evidence>
<dbReference type="InterPro" id="IPR036942">
    <property type="entry name" value="Beta-barrel_TonB_sf"/>
</dbReference>
<dbReference type="Pfam" id="PF07715">
    <property type="entry name" value="Plug"/>
    <property type="match status" value="1"/>
</dbReference>
<dbReference type="EMBL" id="POTC01000025">
    <property type="protein sequence ID" value="POF62382.1"/>
    <property type="molecule type" value="Genomic_DNA"/>
</dbReference>